<reference evidence="1 2" key="1">
    <citation type="submission" date="2016-10" db="EMBL/GenBank/DDBJ databases">
        <authorList>
            <person name="de Groot N.N."/>
        </authorList>
    </citation>
    <scope>NUCLEOTIDE SEQUENCE [LARGE SCALE GENOMIC DNA]</scope>
    <source>
        <strain evidence="1 2">DSM 27375</strain>
    </source>
</reference>
<protein>
    <submittedName>
        <fullName evidence="1">Uncharacterized protein</fullName>
    </submittedName>
</protein>
<proteinExistence type="predicted"/>
<accession>A0A1G7PYY6</accession>
<organism evidence="1 2">
    <name type="scientific">Celeribacter baekdonensis</name>
    <dbReference type="NCBI Taxonomy" id="875171"/>
    <lineage>
        <taxon>Bacteria</taxon>
        <taxon>Pseudomonadati</taxon>
        <taxon>Pseudomonadota</taxon>
        <taxon>Alphaproteobacteria</taxon>
        <taxon>Rhodobacterales</taxon>
        <taxon>Roseobacteraceae</taxon>
        <taxon>Celeribacter</taxon>
    </lineage>
</organism>
<name>A0A1G7PYY6_9RHOB</name>
<sequence>MEKMKNQALIADLKAALLIAQEGQAARAEAMTDHIRERSYEVELRLAGYMTRSACGAIDGVSRSMDFDNSVAFARHEIEKLERLVQQLSPQPYAA</sequence>
<dbReference type="EMBL" id="FNBL01000008">
    <property type="protein sequence ID" value="SDF90580.1"/>
    <property type="molecule type" value="Genomic_DNA"/>
</dbReference>
<dbReference type="OrthoDB" id="7872351at2"/>
<evidence type="ECO:0000313" key="2">
    <source>
        <dbReference type="Proteomes" id="UP000182284"/>
    </source>
</evidence>
<dbReference type="RefSeq" id="WP_074646005.1">
    <property type="nucleotide sequence ID" value="NZ_FNBL01000008.1"/>
</dbReference>
<dbReference type="AlphaFoldDB" id="A0A1G7PYY6"/>
<evidence type="ECO:0000313" key="1">
    <source>
        <dbReference type="EMBL" id="SDF90580.1"/>
    </source>
</evidence>
<dbReference type="Proteomes" id="UP000182284">
    <property type="component" value="Unassembled WGS sequence"/>
</dbReference>
<gene>
    <name evidence="1" type="ORF">SAMN04488117_108180</name>
</gene>